<dbReference type="Proteomes" id="UP000319103">
    <property type="component" value="Unassembled WGS sequence"/>
</dbReference>
<dbReference type="InterPro" id="IPR011712">
    <property type="entry name" value="Sig_transdc_His_kin_sub3_dim/P"/>
</dbReference>
<keyword evidence="4" id="KW-0472">Membrane</keyword>
<comment type="caution">
    <text evidence="6">The sequence shown here is derived from an EMBL/GenBank/DDBJ whole genome shotgun (WGS) entry which is preliminary data.</text>
</comment>
<dbReference type="Pfam" id="PF07730">
    <property type="entry name" value="HisKA_3"/>
    <property type="match status" value="1"/>
</dbReference>
<evidence type="ECO:0000313" key="7">
    <source>
        <dbReference type="Proteomes" id="UP000319103"/>
    </source>
</evidence>
<dbReference type="InterPro" id="IPR036890">
    <property type="entry name" value="HATPase_C_sf"/>
</dbReference>
<dbReference type="SUPFAM" id="SSF55874">
    <property type="entry name" value="ATPase domain of HSP90 chaperone/DNA topoisomerase II/histidine kinase"/>
    <property type="match status" value="1"/>
</dbReference>
<feature type="transmembrane region" description="Helical" evidence="4">
    <location>
        <begin position="115"/>
        <end position="141"/>
    </location>
</feature>
<dbReference type="OrthoDB" id="5241784at2"/>
<protein>
    <submittedName>
        <fullName evidence="6">Sensor histidine kinase</fullName>
    </submittedName>
</protein>
<dbReference type="PANTHER" id="PTHR24421:SF63">
    <property type="entry name" value="SENSOR HISTIDINE KINASE DESK"/>
    <property type="match status" value="1"/>
</dbReference>
<organism evidence="6 7">
    <name type="scientific">Kitasatospora acidiphila</name>
    <dbReference type="NCBI Taxonomy" id="2567942"/>
    <lineage>
        <taxon>Bacteria</taxon>
        <taxon>Bacillati</taxon>
        <taxon>Actinomycetota</taxon>
        <taxon>Actinomycetes</taxon>
        <taxon>Kitasatosporales</taxon>
        <taxon>Streptomycetaceae</taxon>
        <taxon>Kitasatospora</taxon>
    </lineage>
</organism>
<feature type="transmembrane region" description="Helical" evidence="4">
    <location>
        <begin position="21"/>
        <end position="41"/>
    </location>
</feature>
<name>A0A540WEM9_9ACTN</name>
<dbReference type="CDD" id="cd16917">
    <property type="entry name" value="HATPase_UhpB-NarQ-NarX-like"/>
    <property type="match status" value="1"/>
</dbReference>
<feature type="domain" description="Signal transduction histidine kinase subgroup 3 dimerisation and phosphoacceptor" evidence="5">
    <location>
        <begin position="209"/>
        <end position="276"/>
    </location>
</feature>
<evidence type="ECO:0000259" key="5">
    <source>
        <dbReference type="Pfam" id="PF07730"/>
    </source>
</evidence>
<feature type="transmembrane region" description="Helical" evidence="4">
    <location>
        <begin position="153"/>
        <end position="176"/>
    </location>
</feature>
<dbReference type="EMBL" id="VIGB01000003">
    <property type="protein sequence ID" value="TQF07496.1"/>
    <property type="molecule type" value="Genomic_DNA"/>
</dbReference>
<proteinExistence type="predicted"/>
<evidence type="ECO:0000256" key="4">
    <source>
        <dbReference type="SAM" id="Phobius"/>
    </source>
</evidence>
<evidence type="ECO:0000256" key="1">
    <source>
        <dbReference type="ARBA" id="ARBA00022679"/>
    </source>
</evidence>
<keyword evidence="1" id="KW-0808">Transferase</keyword>
<keyword evidence="7" id="KW-1185">Reference proteome</keyword>
<dbReference type="GO" id="GO:0000155">
    <property type="term" value="F:phosphorelay sensor kinase activity"/>
    <property type="evidence" value="ECO:0007669"/>
    <property type="project" value="InterPro"/>
</dbReference>
<dbReference type="Gene3D" id="1.20.5.1930">
    <property type="match status" value="1"/>
</dbReference>
<keyword evidence="4" id="KW-0812">Transmembrane</keyword>
<dbReference type="PANTHER" id="PTHR24421">
    <property type="entry name" value="NITRATE/NITRITE SENSOR PROTEIN NARX-RELATED"/>
    <property type="match status" value="1"/>
</dbReference>
<dbReference type="AlphaFoldDB" id="A0A540WEM9"/>
<dbReference type="GO" id="GO:0016020">
    <property type="term" value="C:membrane"/>
    <property type="evidence" value="ECO:0007669"/>
    <property type="project" value="InterPro"/>
</dbReference>
<keyword evidence="3" id="KW-0902">Two-component regulatory system</keyword>
<gene>
    <name evidence="6" type="ORF">E6W39_21660</name>
</gene>
<feature type="transmembrane region" description="Helical" evidence="4">
    <location>
        <begin position="84"/>
        <end position="103"/>
    </location>
</feature>
<keyword evidence="4" id="KW-1133">Transmembrane helix</keyword>
<sequence>MERWRSQSKAKRVEIYNRWSMYSLTVFLPVSMLAMGVQQLIKESAHTAAAVALVATVLLNSALSVPLIRAALAAHSGRRTRPTKLLLVHAAATQLGIWLTLLLGPHHANKPPVGATIVVFQLLVWVVGPTVALRPLLMALWTVPMLLLTLPPLAIACESVAMAVGVVVGSLIGLVFCAASCRCSSWVVKTAWELDRAQEDRARLAVAEERLRFSRDLHDVLGRNLTTMALKAELAVQLARRGRAEAADQMVEVQRIAQESHREVREVVRGYRTADLAAEVAGARSVLRAAGIDCAVDLGPDPATLPPLVQSVLGWVVREAATNVLRHSEATLVSVRLCGDGEHTVLELVNDGLRAEPADHTPGSGLAGLRERLAAHGGELNCERGHDDRFTLRAALPLSRTTARAEELV</sequence>
<feature type="transmembrane region" description="Helical" evidence="4">
    <location>
        <begin position="47"/>
        <end position="72"/>
    </location>
</feature>
<evidence type="ECO:0000256" key="2">
    <source>
        <dbReference type="ARBA" id="ARBA00022777"/>
    </source>
</evidence>
<dbReference type="Gene3D" id="3.30.565.10">
    <property type="entry name" value="Histidine kinase-like ATPase, C-terminal domain"/>
    <property type="match status" value="1"/>
</dbReference>
<dbReference type="InterPro" id="IPR050482">
    <property type="entry name" value="Sensor_HK_TwoCompSys"/>
</dbReference>
<accession>A0A540WEM9</accession>
<dbReference type="GO" id="GO:0046983">
    <property type="term" value="F:protein dimerization activity"/>
    <property type="evidence" value="ECO:0007669"/>
    <property type="project" value="InterPro"/>
</dbReference>
<keyword evidence="2 6" id="KW-0418">Kinase</keyword>
<dbReference type="RefSeq" id="WP_141637878.1">
    <property type="nucleotide sequence ID" value="NZ_VIGB01000003.1"/>
</dbReference>
<reference evidence="6 7" key="1">
    <citation type="submission" date="2019-06" db="EMBL/GenBank/DDBJ databases">
        <title>Description of Kitasatospora acidophila sp. nov. isolated from pine grove soil, and reclassification of Streptomyces novaecaesareae to Kitasatospora novaeceasareae comb. nov.</title>
        <authorList>
            <person name="Kim M.J."/>
        </authorList>
    </citation>
    <scope>NUCLEOTIDE SEQUENCE [LARGE SCALE GENOMIC DNA]</scope>
    <source>
        <strain evidence="6 7">MMS16-CNU292</strain>
    </source>
</reference>
<evidence type="ECO:0000313" key="6">
    <source>
        <dbReference type="EMBL" id="TQF07496.1"/>
    </source>
</evidence>
<evidence type="ECO:0000256" key="3">
    <source>
        <dbReference type="ARBA" id="ARBA00023012"/>
    </source>
</evidence>